<proteinExistence type="predicted"/>
<dbReference type="KEGG" id="gak:X907_2284"/>
<keyword evidence="3" id="KW-1185">Reference proteome</keyword>
<evidence type="ECO:0000256" key="1">
    <source>
        <dbReference type="SAM" id="MobiDB-lite"/>
    </source>
</evidence>
<dbReference type="Proteomes" id="UP000286954">
    <property type="component" value="Chromosome"/>
</dbReference>
<sequence length="37" mass="3984">MFYARHHAPPSPALNGKMSADHGKVKALAGSGRPRRI</sequence>
<organism evidence="2 3">
    <name type="scientific">Glycocaulis alkaliphilus</name>
    <dbReference type="NCBI Taxonomy" id="1434191"/>
    <lineage>
        <taxon>Bacteria</taxon>
        <taxon>Pseudomonadati</taxon>
        <taxon>Pseudomonadota</taxon>
        <taxon>Alphaproteobacteria</taxon>
        <taxon>Maricaulales</taxon>
        <taxon>Maricaulaceae</taxon>
        <taxon>Glycocaulis</taxon>
    </lineage>
</organism>
<name>A0A3T0EBS5_9PROT</name>
<protein>
    <submittedName>
        <fullName evidence="2">Uncharacterized protein</fullName>
    </submittedName>
</protein>
<evidence type="ECO:0000313" key="2">
    <source>
        <dbReference type="EMBL" id="AZU04799.1"/>
    </source>
</evidence>
<gene>
    <name evidence="2" type="ORF">X907_2284</name>
</gene>
<accession>A0A3T0EBS5</accession>
<reference evidence="2 3" key="1">
    <citation type="submission" date="2016-12" db="EMBL/GenBank/DDBJ databases">
        <title>The genome of dimorphic prosthecate Glycocaulis alkaliphilus 6b-8t, isolated from crude oil dictates its adaptability in petroleum environments.</title>
        <authorList>
            <person name="Wu X.-L."/>
            <person name="Geng S."/>
        </authorList>
    </citation>
    <scope>NUCLEOTIDE SEQUENCE [LARGE SCALE GENOMIC DNA]</scope>
    <source>
        <strain evidence="2 3">6B-8</strain>
    </source>
</reference>
<feature type="region of interest" description="Disordered" evidence="1">
    <location>
        <begin position="1"/>
        <end position="37"/>
    </location>
</feature>
<dbReference type="AlphaFoldDB" id="A0A3T0EBS5"/>
<evidence type="ECO:0000313" key="3">
    <source>
        <dbReference type="Proteomes" id="UP000286954"/>
    </source>
</evidence>
<dbReference type="EMBL" id="CP018911">
    <property type="protein sequence ID" value="AZU04799.1"/>
    <property type="molecule type" value="Genomic_DNA"/>
</dbReference>